<proteinExistence type="predicted"/>
<dbReference type="Pfam" id="PF13692">
    <property type="entry name" value="Glyco_trans_1_4"/>
    <property type="match status" value="1"/>
</dbReference>
<sequence>METEGIVNGIDNKEWNPQFDVHLKSNGYTNYSLDTLRTGKAQCKATLQKELGLPVRKDVPVIGFIGRLDPQKGVDLIAEAIPWMMGQDVQLIMLGSGRPDLEQMLRNFENQHNDKIRSWVGFSVKTAHRITAGADILLMPSRFEPCGLNQLYAMAYGTVPVVHAVGGLRDTVKPFDPFNETGLGWTFESAESGKLIHALGNCLLTYREYKKSWEGLQRRGMKQDLSWDNAAQKYEEVLLAAKYQR</sequence>
<name>A0ABU6SRZ1_9FABA</name>
<dbReference type="EMBL" id="JASCZI010061484">
    <property type="protein sequence ID" value="MED6138815.1"/>
    <property type="molecule type" value="Genomic_DNA"/>
</dbReference>
<accession>A0ABU6SRZ1</accession>
<gene>
    <name evidence="1" type="primary">SS2</name>
    <name evidence="1" type="ORF">PIB30_078090</name>
</gene>
<dbReference type="Gene3D" id="3.40.50.2000">
    <property type="entry name" value="Glycogen Phosphorylase B"/>
    <property type="match status" value="2"/>
</dbReference>
<keyword evidence="2" id="KW-1185">Reference proteome</keyword>
<dbReference type="EC" id="2.4.1.21" evidence="1"/>
<organism evidence="1 2">
    <name type="scientific">Stylosanthes scabra</name>
    <dbReference type="NCBI Taxonomy" id="79078"/>
    <lineage>
        <taxon>Eukaryota</taxon>
        <taxon>Viridiplantae</taxon>
        <taxon>Streptophyta</taxon>
        <taxon>Embryophyta</taxon>
        <taxon>Tracheophyta</taxon>
        <taxon>Spermatophyta</taxon>
        <taxon>Magnoliopsida</taxon>
        <taxon>eudicotyledons</taxon>
        <taxon>Gunneridae</taxon>
        <taxon>Pentapetalae</taxon>
        <taxon>rosids</taxon>
        <taxon>fabids</taxon>
        <taxon>Fabales</taxon>
        <taxon>Fabaceae</taxon>
        <taxon>Papilionoideae</taxon>
        <taxon>50 kb inversion clade</taxon>
        <taxon>dalbergioids sensu lato</taxon>
        <taxon>Dalbergieae</taxon>
        <taxon>Pterocarpus clade</taxon>
        <taxon>Stylosanthes</taxon>
    </lineage>
</organism>
<keyword evidence="1" id="KW-0808">Transferase</keyword>
<evidence type="ECO:0000313" key="1">
    <source>
        <dbReference type="EMBL" id="MED6138815.1"/>
    </source>
</evidence>
<evidence type="ECO:0000313" key="2">
    <source>
        <dbReference type="Proteomes" id="UP001341840"/>
    </source>
</evidence>
<dbReference type="Proteomes" id="UP001341840">
    <property type="component" value="Unassembled WGS sequence"/>
</dbReference>
<protein>
    <submittedName>
        <fullName evidence="1">Sucrose synthase</fullName>
        <ecNumber evidence="1">2.4.1.21</ecNumber>
    </submittedName>
</protein>
<dbReference type="SUPFAM" id="SSF53756">
    <property type="entry name" value="UDP-Glycosyltransferase/glycogen phosphorylase"/>
    <property type="match status" value="1"/>
</dbReference>
<reference evidence="1 2" key="1">
    <citation type="journal article" date="2023" name="Plants (Basel)">
        <title>Bridging the Gap: Combining Genomics and Transcriptomics Approaches to Understand Stylosanthes scabra, an Orphan Legume from the Brazilian Caatinga.</title>
        <authorList>
            <person name="Ferreira-Neto J.R.C."/>
            <person name="da Silva M.D."/>
            <person name="Binneck E."/>
            <person name="de Melo N.F."/>
            <person name="da Silva R.H."/>
            <person name="de Melo A.L.T.M."/>
            <person name="Pandolfi V."/>
            <person name="Bustamante F.O."/>
            <person name="Brasileiro-Vidal A.C."/>
            <person name="Benko-Iseppon A.M."/>
        </authorList>
    </citation>
    <scope>NUCLEOTIDE SEQUENCE [LARGE SCALE GENOMIC DNA]</scope>
    <source>
        <tissue evidence="1">Leaves</tissue>
    </source>
</reference>
<dbReference type="GO" id="GO:0009011">
    <property type="term" value="F:alpha-1,4-glucan glucosyltransferase (ADP-glucose donor) activity"/>
    <property type="evidence" value="ECO:0007669"/>
    <property type="project" value="UniProtKB-EC"/>
</dbReference>
<dbReference type="PANTHER" id="PTHR45825">
    <property type="entry name" value="GRANULE-BOUND STARCH SYNTHASE 1, CHLOROPLASTIC/AMYLOPLASTIC"/>
    <property type="match status" value="1"/>
</dbReference>
<keyword evidence="1" id="KW-0328">Glycosyltransferase</keyword>
<dbReference type="CDD" id="cd03791">
    <property type="entry name" value="GT5_Glycogen_synthase_DULL1-like"/>
    <property type="match status" value="1"/>
</dbReference>
<dbReference type="PANTHER" id="PTHR45825:SF2">
    <property type="entry name" value="STARCH SYNTHASE 2, CHLOROPLASTIC_AMYLOPLASTIC"/>
    <property type="match status" value="1"/>
</dbReference>
<comment type="caution">
    <text evidence="1">The sequence shown here is derived from an EMBL/GenBank/DDBJ whole genome shotgun (WGS) entry which is preliminary data.</text>
</comment>